<reference evidence="1" key="1">
    <citation type="journal article" date="2015" name="Nature">
        <title>Complex archaea that bridge the gap between prokaryotes and eukaryotes.</title>
        <authorList>
            <person name="Spang A."/>
            <person name="Saw J.H."/>
            <person name="Jorgensen S.L."/>
            <person name="Zaremba-Niedzwiedzka K."/>
            <person name="Martijn J."/>
            <person name="Lind A.E."/>
            <person name="van Eijk R."/>
            <person name="Schleper C."/>
            <person name="Guy L."/>
            <person name="Ettema T.J."/>
        </authorList>
    </citation>
    <scope>NUCLEOTIDE SEQUENCE</scope>
</reference>
<proteinExistence type="predicted"/>
<name>A0A0F9K002_9ZZZZ</name>
<comment type="caution">
    <text evidence="1">The sequence shown here is derived from an EMBL/GenBank/DDBJ whole genome shotgun (WGS) entry which is preliminary data.</text>
</comment>
<protein>
    <submittedName>
        <fullName evidence="1">Uncharacterized protein</fullName>
    </submittedName>
</protein>
<accession>A0A0F9K002</accession>
<organism evidence="1">
    <name type="scientific">marine sediment metagenome</name>
    <dbReference type="NCBI Taxonomy" id="412755"/>
    <lineage>
        <taxon>unclassified sequences</taxon>
        <taxon>metagenomes</taxon>
        <taxon>ecological metagenomes</taxon>
    </lineage>
</organism>
<sequence length="136" mass="15422">MGEFVESERNQRKENAMKKLILILFLVFAVSGFAQEPAEPTEEPKAVELTELESAKLSVLIKDVQLSQLQIQIVQSQYQTAVGQRDARQARLNALLDGFRELHSAPTDKFTFDAVKMVFVPIPQESEREEAKTEKD</sequence>
<dbReference type="EMBL" id="LAZR01014896">
    <property type="protein sequence ID" value="KKM15483.1"/>
    <property type="molecule type" value="Genomic_DNA"/>
</dbReference>
<dbReference type="AlphaFoldDB" id="A0A0F9K002"/>
<evidence type="ECO:0000313" key="1">
    <source>
        <dbReference type="EMBL" id="KKM15483.1"/>
    </source>
</evidence>
<gene>
    <name evidence="1" type="ORF">LCGC14_1695570</name>
</gene>